<dbReference type="EMBL" id="UYSU01049823">
    <property type="protein sequence ID" value="VDM06234.1"/>
    <property type="molecule type" value="Genomic_DNA"/>
</dbReference>
<protein>
    <submittedName>
        <fullName evidence="4">Secreted protein</fullName>
    </submittedName>
</protein>
<reference evidence="2 3" key="2">
    <citation type="submission" date="2018-11" db="EMBL/GenBank/DDBJ databases">
        <authorList>
            <consortium name="Pathogen Informatics"/>
        </authorList>
    </citation>
    <scope>NUCLEOTIDE SEQUENCE [LARGE SCALE GENOMIC DNA]</scope>
    <source>
        <strain evidence="2 3">NST_G2</strain>
    </source>
</reference>
<name>A0A183TTQ0_SCHSO</name>
<evidence type="ECO:0000313" key="4">
    <source>
        <dbReference type="WBParaSite" id="SSLN_0002058501-mRNA-1"/>
    </source>
</evidence>
<sequence length="140" mass="15390">MRTTACQPPFSLLLVCVLAPVRQGIIPVCELRHLVAHSRAAATVSSIKPGWEEGANDTGLLENDKITQTLRHSPTRGLNEAAIGRITFVSVGHDEQIKSPRDSDTWGSVIGREAATGQPTEFDRNCISPSWMGILWLRFR</sequence>
<proteinExistence type="predicted"/>
<dbReference type="AlphaFoldDB" id="A0A183TTQ0"/>
<keyword evidence="1" id="KW-0732">Signal</keyword>
<feature type="chain" id="PRO_5043141643" evidence="1">
    <location>
        <begin position="25"/>
        <end position="140"/>
    </location>
</feature>
<feature type="signal peptide" evidence="1">
    <location>
        <begin position="1"/>
        <end position="24"/>
    </location>
</feature>
<dbReference type="WBParaSite" id="SSLN_0002058501-mRNA-1">
    <property type="protein sequence ID" value="SSLN_0002058501-mRNA-1"/>
    <property type="gene ID" value="SSLN_0002058501"/>
</dbReference>
<gene>
    <name evidence="2" type="ORF">SSLN_LOCUS19848</name>
</gene>
<reference evidence="4" key="1">
    <citation type="submission" date="2016-06" db="UniProtKB">
        <authorList>
            <consortium name="WormBaseParasite"/>
        </authorList>
    </citation>
    <scope>IDENTIFICATION</scope>
</reference>
<dbReference type="Proteomes" id="UP000275846">
    <property type="component" value="Unassembled WGS sequence"/>
</dbReference>
<evidence type="ECO:0000256" key="1">
    <source>
        <dbReference type="SAM" id="SignalP"/>
    </source>
</evidence>
<organism evidence="4">
    <name type="scientific">Schistocephalus solidus</name>
    <name type="common">Tapeworm</name>
    <dbReference type="NCBI Taxonomy" id="70667"/>
    <lineage>
        <taxon>Eukaryota</taxon>
        <taxon>Metazoa</taxon>
        <taxon>Spiralia</taxon>
        <taxon>Lophotrochozoa</taxon>
        <taxon>Platyhelminthes</taxon>
        <taxon>Cestoda</taxon>
        <taxon>Eucestoda</taxon>
        <taxon>Diphyllobothriidea</taxon>
        <taxon>Diphyllobothriidae</taxon>
        <taxon>Schistocephalus</taxon>
    </lineage>
</organism>
<accession>A0A183TTQ0</accession>
<evidence type="ECO:0000313" key="3">
    <source>
        <dbReference type="Proteomes" id="UP000275846"/>
    </source>
</evidence>
<keyword evidence="3" id="KW-1185">Reference proteome</keyword>
<evidence type="ECO:0000313" key="2">
    <source>
        <dbReference type="EMBL" id="VDM06234.1"/>
    </source>
</evidence>